<dbReference type="InterPro" id="IPR011006">
    <property type="entry name" value="CheY-like_superfamily"/>
</dbReference>
<keyword evidence="4" id="KW-1185">Reference proteome</keyword>
<evidence type="ECO:0000256" key="1">
    <source>
        <dbReference type="PROSITE-ProRule" id="PRU00169"/>
    </source>
</evidence>
<evidence type="ECO:0000259" key="2">
    <source>
        <dbReference type="PROSITE" id="PS50110"/>
    </source>
</evidence>
<organism evidence="3 4">
    <name type="scientific">Thermocoleostomius sinensis A174</name>
    <dbReference type="NCBI Taxonomy" id="2016057"/>
    <lineage>
        <taxon>Bacteria</taxon>
        <taxon>Bacillati</taxon>
        <taxon>Cyanobacteriota</taxon>
        <taxon>Cyanophyceae</taxon>
        <taxon>Oculatellales</taxon>
        <taxon>Oculatellaceae</taxon>
        <taxon>Thermocoleostomius</taxon>
    </lineage>
</organism>
<dbReference type="PANTHER" id="PTHR44520">
    <property type="entry name" value="RESPONSE REGULATOR RCP1-RELATED"/>
    <property type="match status" value="1"/>
</dbReference>
<gene>
    <name evidence="3" type="ORF">OXH18_02310</name>
</gene>
<dbReference type="RefSeq" id="WP_268610806.1">
    <property type="nucleotide sequence ID" value="NZ_CP113797.1"/>
</dbReference>
<dbReference type="InterPro" id="IPR052893">
    <property type="entry name" value="TCS_response_regulator"/>
</dbReference>
<dbReference type="PANTHER" id="PTHR44520:SF2">
    <property type="entry name" value="RESPONSE REGULATOR RCP1"/>
    <property type="match status" value="1"/>
</dbReference>
<name>A0A9E8ZCQ5_9CYAN</name>
<dbReference type="GO" id="GO:0000160">
    <property type="term" value="P:phosphorelay signal transduction system"/>
    <property type="evidence" value="ECO:0007669"/>
    <property type="project" value="InterPro"/>
</dbReference>
<dbReference type="KEGG" id="tsin:OXH18_02310"/>
<sequence length="146" mass="16538">MEENSTCCFILILEENQRHANLIESVFTETGRPYQLAIVRDGRQAMDFLHQRGEFTDTPRPHLILLDLNLPGKDGREVLAEIKADAKLRRIPIVVLTACTDKTDILKSYALQGNSYVIKADDSCQLAAIVKRIEEFWLGIVTLPLE</sequence>
<protein>
    <submittedName>
        <fullName evidence="3">Response regulator</fullName>
    </submittedName>
</protein>
<evidence type="ECO:0000313" key="4">
    <source>
        <dbReference type="Proteomes" id="UP001163152"/>
    </source>
</evidence>
<dbReference type="CDD" id="cd17557">
    <property type="entry name" value="REC_Rcp-like"/>
    <property type="match status" value="1"/>
</dbReference>
<evidence type="ECO:0000313" key="3">
    <source>
        <dbReference type="EMBL" id="WAL60850.1"/>
    </source>
</evidence>
<dbReference type="PROSITE" id="PS50110">
    <property type="entry name" value="RESPONSE_REGULATORY"/>
    <property type="match status" value="1"/>
</dbReference>
<dbReference type="Proteomes" id="UP001163152">
    <property type="component" value="Chromosome"/>
</dbReference>
<reference evidence="3" key="1">
    <citation type="submission" date="2022-12" db="EMBL/GenBank/DDBJ databases">
        <title>Polyphasic identification of a Novel Hot-Spring Cyanobacterium Ocullathermofonsia sinensis gen nov. sp. nov. and Genomic Insights on its Adaptations to the Thermal Habitat.</title>
        <authorList>
            <person name="Daroch M."/>
            <person name="Tang J."/>
            <person name="Jiang Y."/>
        </authorList>
    </citation>
    <scope>NUCLEOTIDE SEQUENCE</scope>
    <source>
        <strain evidence="3">PKUAC-SCTA174</strain>
    </source>
</reference>
<proteinExistence type="predicted"/>
<dbReference type="SUPFAM" id="SSF52172">
    <property type="entry name" value="CheY-like"/>
    <property type="match status" value="1"/>
</dbReference>
<feature type="modified residue" description="4-aspartylphosphate" evidence="1">
    <location>
        <position position="67"/>
    </location>
</feature>
<feature type="domain" description="Response regulatory" evidence="2">
    <location>
        <begin position="9"/>
        <end position="134"/>
    </location>
</feature>
<dbReference type="Pfam" id="PF00072">
    <property type="entry name" value="Response_reg"/>
    <property type="match status" value="1"/>
</dbReference>
<dbReference type="SMART" id="SM00448">
    <property type="entry name" value="REC"/>
    <property type="match status" value="1"/>
</dbReference>
<dbReference type="InterPro" id="IPR001789">
    <property type="entry name" value="Sig_transdc_resp-reg_receiver"/>
</dbReference>
<dbReference type="AlphaFoldDB" id="A0A9E8ZCQ5"/>
<accession>A0A9E8ZCQ5</accession>
<dbReference type="EMBL" id="CP113797">
    <property type="protein sequence ID" value="WAL60850.1"/>
    <property type="molecule type" value="Genomic_DNA"/>
</dbReference>
<keyword evidence="1" id="KW-0597">Phosphoprotein</keyword>
<dbReference type="Gene3D" id="3.40.50.2300">
    <property type="match status" value="1"/>
</dbReference>